<accession>D6WZT6</accession>
<proteinExistence type="predicted"/>
<dbReference type="Proteomes" id="UP000007266">
    <property type="component" value="Linkage group 9"/>
</dbReference>
<feature type="region of interest" description="Disordered" evidence="1">
    <location>
        <begin position="417"/>
        <end position="444"/>
    </location>
</feature>
<evidence type="ECO:0000313" key="3">
    <source>
        <dbReference type="Proteomes" id="UP000007266"/>
    </source>
</evidence>
<reference evidence="2 3" key="1">
    <citation type="journal article" date="2008" name="Nature">
        <title>The genome of the model beetle and pest Tribolium castaneum.</title>
        <authorList>
            <consortium name="Tribolium Genome Sequencing Consortium"/>
            <person name="Richards S."/>
            <person name="Gibbs R.A."/>
            <person name="Weinstock G.M."/>
            <person name="Brown S.J."/>
            <person name="Denell R."/>
            <person name="Beeman R.W."/>
            <person name="Gibbs R."/>
            <person name="Beeman R.W."/>
            <person name="Brown S.J."/>
            <person name="Bucher G."/>
            <person name="Friedrich M."/>
            <person name="Grimmelikhuijzen C.J."/>
            <person name="Klingler M."/>
            <person name="Lorenzen M."/>
            <person name="Richards S."/>
            <person name="Roth S."/>
            <person name="Schroder R."/>
            <person name="Tautz D."/>
            <person name="Zdobnov E.M."/>
            <person name="Muzny D."/>
            <person name="Gibbs R.A."/>
            <person name="Weinstock G.M."/>
            <person name="Attaway T."/>
            <person name="Bell S."/>
            <person name="Buhay C.J."/>
            <person name="Chandrabose M.N."/>
            <person name="Chavez D."/>
            <person name="Clerk-Blankenburg K.P."/>
            <person name="Cree A."/>
            <person name="Dao M."/>
            <person name="Davis C."/>
            <person name="Chacko J."/>
            <person name="Dinh H."/>
            <person name="Dugan-Rocha S."/>
            <person name="Fowler G."/>
            <person name="Garner T.T."/>
            <person name="Garnes J."/>
            <person name="Gnirke A."/>
            <person name="Hawes A."/>
            <person name="Hernandez J."/>
            <person name="Hines S."/>
            <person name="Holder M."/>
            <person name="Hume J."/>
            <person name="Jhangiani S.N."/>
            <person name="Joshi V."/>
            <person name="Khan Z.M."/>
            <person name="Jackson L."/>
            <person name="Kovar C."/>
            <person name="Kowis A."/>
            <person name="Lee S."/>
            <person name="Lewis L.R."/>
            <person name="Margolis J."/>
            <person name="Morgan M."/>
            <person name="Nazareth L.V."/>
            <person name="Nguyen N."/>
            <person name="Okwuonu G."/>
            <person name="Parker D."/>
            <person name="Richards S."/>
            <person name="Ruiz S.J."/>
            <person name="Santibanez J."/>
            <person name="Savard J."/>
            <person name="Scherer S.E."/>
            <person name="Schneider B."/>
            <person name="Sodergren E."/>
            <person name="Tautz D."/>
            <person name="Vattahil S."/>
            <person name="Villasana D."/>
            <person name="White C.S."/>
            <person name="Wright R."/>
            <person name="Park Y."/>
            <person name="Beeman R.W."/>
            <person name="Lord J."/>
            <person name="Oppert B."/>
            <person name="Lorenzen M."/>
            <person name="Brown S."/>
            <person name="Wang L."/>
            <person name="Savard J."/>
            <person name="Tautz D."/>
            <person name="Richards S."/>
            <person name="Weinstock G."/>
            <person name="Gibbs R.A."/>
            <person name="Liu Y."/>
            <person name="Worley K."/>
            <person name="Weinstock G."/>
            <person name="Elsik C.G."/>
            <person name="Reese J.T."/>
            <person name="Elhaik E."/>
            <person name="Landan G."/>
            <person name="Graur D."/>
            <person name="Arensburger P."/>
            <person name="Atkinson P."/>
            <person name="Beeman R.W."/>
            <person name="Beidler J."/>
            <person name="Brown S.J."/>
            <person name="Demuth J.P."/>
            <person name="Drury D.W."/>
            <person name="Du Y.Z."/>
            <person name="Fujiwara H."/>
            <person name="Lorenzen M."/>
            <person name="Maselli V."/>
            <person name="Osanai M."/>
            <person name="Park Y."/>
            <person name="Robertson H.M."/>
            <person name="Tu Z."/>
            <person name="Wang J.J."/>
            <person name="Wang S."/>
            <person name="Richards S."/>
            <person name="Song H."/>
            <person name="Zhang L."/>
            <person name="Sodergren E."/>
            <person name="Werner D."/>
            <person name="Stanke M."/>
            <person name="Morgenstern B."/>
            <person name="Solovyev V."/>
            <person name="Kosarev P."/>
            <person name="Brown G."/>
            <person name="Chen H.C."/>
            <person name="Ermolaeva O."/>
            <person name="Hlavina W."/>
            <person name="Kapustin Y."/>
            <person name="Kiryutin B."/>
            <person name="Kitts P."/>
            <person name="Maglott D."/>
            <person name="Pruitt K."/>
            <person name="Sapojnikov V."/>
            <person name="Souvorov A."/>
            <person name="Mackey A.J."/>
            <person name="Waterhouse R.M."/>
            <person name="Wyder S."/>
            <person name="Zdobnov E.M."/>
            <person name="Zdobnov E.M."/>
            <person name="Wyder S."/>
            <person name="Kriventseva E.V."/>
            <person name="Kadowaki T."/>
            <person name="Bork P."/>
            <person name="Aranda M."/>
            <person name="Bao R."/>
            <person name="Beermann A."/>
            <person name="Berns N."/>
            <person name="Bolognesi R."/>
            <person name="Bonneton F."/>
            <person name="Bopp D."/>
            <person name="Brown S.J."/>
            <person name="Bucher G."/>
            <person name="Butts T."/>
            <person name="Chaumot A."/>
            <person name="Denell R.E."/>
            <person name="Ferrier D.E."/>
            <person name="Friedrich M."/>
            <person name="Gordon C.M."/>
            <person name="Jindra M."/>
            <person name="Klingler M."/>
            <person name="Lan Q."/>
            <person name="Lattorff H.M."/>
            <person name="Laudet V."/>
            <person name="von Levetsow C."/>
            <person name="Liu Z."/>
            <person name="Lutz R."/>
            <person name="Lynch J.A."/>
            <person name="da Fonseca R.N."/>
            <person name="Posnien N."/>
            <person name="Reuter R."/>
            <person name="Roth S."/>
            <person name="Savard J."/>
            <person name="Schinko J.B."/>
            <person name="Schmitt C."/>
            <person name="Schoppmeier M."/>
            <person name="Schroder R."/>
            <person name="Shippy T.D."/>
            <person name="Simonnet F."/>
            <person name="Marques-Souza H."/>
            <person name="Tautz D."/>
            <person name="Tomoyasu Y."/>
            <person name="Trauner J."/>
            <person name="Van der Zee M."/>
            <person name="Vervoort M."/>
            <person name="Wittkopp N."/>
            <person name="Wimmer E.A."/>
            <person name="Yang X."/>
            <person name="Jones A.K."/>
            <person name="Sattelle D.B."/>
            <person name="Ebert P.R."/>
            <person name="Nelson D."/>
            <person name="Scott J.G."/>
            <person name="Beeman R.W."/>
            <person name="Muthukrishnan S."/>
            <person name="Kramer K.J."/>
            <person name="Arakane Y."/>
            <person name="Beeman R.W."/>
            <person name="Zhu Q."/>
            <person name="Hogenkamp D."/>
            <person name="Dixit R."/>
            <person name="Oppert B."/>
            <person name="Jiang H."/>
            <person name="Zou Z."/>
            <person name="Marshall J."/>
            <person name="Elpidina E."/>
            <person name="Vinokurov K."/>
            <person name="Oppert C."/>
            <person name="Zou Z."/>
            <person name="Evans J."/>
            <person name="Lu Z."/>
            <person name="Zhao P."/>
            <person name="Sumathipala N."/>
            <person name="Altincicek B."/>
            <person name="Vilcinskas A."/>
            <person name="Williams M."/>
            <person name="Hultmark D."/>
            <person name="Hetru C."/>
            <person name="Jiang H."/>
            <person name="Grimmelikhuijzen C.J."/>
            <person name="Hauser F."/>
            <person name="Cazzamali G."/>
            <person name="Williamson M."/>
            <person name="Park Y."/>
            <person name="Li B."/>
            <person name="Tanaka Y."/>
            <person name="Predel R."/>
            <person name="Neupert S."/>
            <person name="Schachtner J."/>
            <person name="Verleyen P."/>
            <person name="Raible F."/>
            <person name="Bork P."/>
            <person name="Friedrich M."/>
            <person name="Walden K.K."/>
            <person name="Robertson H.M."/>
            <person name="Angeli S."/>
            <person name="Foret S."/>
            <person name="Bucher G."/>
            <person name="Schuetz S."/>
            <person name="Maleszka R."/>
            <person name="Wimmer E.A."/>
            <person name="Beeman R.W."/>
            <person name="Lorenzen M."/>
            <person name="Tomoyasu Y."/>
            <person name="Miller S.C."/>
            <person name="Grossmann D."/>
            <person name="Bucher G."/>
        </authorList>
    </citation>
    <scope>NUCLEOTIDE SEQUENCE [LARGE SCALE GENOMIC DNA]</scope>
    <source>
        <strain evidence="2 3">Georgia GA2</strain>
    </source>
</reference>
<gene>
    <name evidence="2" type="primary">GLEAN_11775</name>
    <name evidence="2" type="ORF">TcasGA2_TC011775</name>
</gene>
<organism evidence="2 3">
    <name type="scientific">Tribolium castaneum</name>
    <name type="common">Red flour beetle</name>
    <dbReference type="NCBI Taxonomy" id="7070"/>
    <lineage>
        <taxon>Eukaryota</taxon>
        <taxon>Metazoa</taxon>
        <taxon>Ecdysozoa</taxon>
        <taxon>Arthropoda</taxon>
        <taxon>Hexapoda</taxon>
        <taxon>Insecta</taxon>
        <taxon>Pterygota</taxon>
        <taxon>Neoptera</taxon>
        <taxon>Endopterygota</taxon>
        <taxon>Coleoptera</taxon>
        <taxon>Polyphaga</taxon>
        <taxon>Cucujiformia</taxon>
        <taxon>Tenebrionidae</taxon>
        <taxon>Tenebrionidae incertae sedis</taxon>
        <taxon>Tribolium</taxon>
    </lineage>
</organism>
<feature type="region of interest" description="Disordered" evidence="1">
    <location>
        <begin position="104"/>
        <end position="151"/>
    </location>
</feature>
<keyword evidence="3" id="KW-1185">Reference proteome</keyword>
<dbReference type="HOGENOM" id="CLU_617278_0_0_1"/>
<dbReference type="InParanoid" id="D6WZT6"/>
<sequence length="444" mass="49945">MMVRLNFLSSKEEIDDLPLFLTHREKLKNRPQLRPREEDSYKLRRPMYFYLHAVAKSRPFSKSTARNRKGATLQAALRRDLEGYKNPVLLEARTNALLSRLRVKQPNSGPGKIRAPGPVRGHFSSMRFGEGRDEGKYKQAPASSSQENRPPSGVIGVLIVAGVSAVSHVERRRGGGENERDVPTPWLENGAVGITTVPEMGRHRLEKDPFKHIIKLKADYLPPLRYLEVYLVPLGLPVPFPSLIKVVVSRAVNPGVLNPWPHIVKNRQLPPCPDVTVRNGRICVRAVSPTPSRGNTTPMKTVFPSSSLWLFSLHFDMARATYRAITDNRNNYTLYAFSIQKLPVIDQLFLNKIYKLHFQYAAQAVRHELRFPCNNETFCADLKAAADRKNRAVSARTGSSSSPSAIYNKETLKTKKSFTHDPIPSADNKHGVNRGGDNDNEAIF</sequence>
<evidence type="ECO:0000313" key="2">
    <source>
        <dbReference type="EMBL" id="EFA09649.1"/>
    </source>
</evidence>
<evidence type="ECO:0000256" key="1">
    <source>
        <dbReference type="SAM" id="MobiDB-lite"/>
    </source>
</evidence>
<dbReference type="EMBL" id="KQ971372">
    <property type="protein sequence ID" value="EFA09649.1"/>
    <property type="molecule type" value="Genomic_DNA"/>
</dbReference>
<name>D6WZT6_TRICA</name>
<dbReference type="AlphaFoldDB" id="D6WZT6"/>
<protein>
    <submittedName>
        <fullName evidence="2">Uncharacterized protein</fullName>
    </submittedName>
</protein>
<reference evidence="2 3" key="2">
    <citation type="journal article" date="2010" name="Nucleic Acids Res.">
        <title>BeetleBase in 2010: revisions to provide comprehensive genomic information for Tribolium castaneum.</title>
        <authorList>
            <person name="Kim H.S."/>
            <person name="Murphy T."/>
            <person name="Xia J."/>
            <person name="Caragea D."/>
            <person name="Park Y."/>
            <person name="Beeman R.W."/>
            <person name="Lorenzen M.D."/>
            <person name="Butcher S."/>
            <person name="Manak J.R."/>
            <person name="Brown S.J."/>
        </authorList>
    </citation>
    <scope>GENOME REANNOTATION</scope>
    <source>
        <strain evidence="2 3">Georgia GA2</strain>
    </source>
</reference>